<accession>K0TNS9</accession>
<evidence type="ECO:0000313" key="3">
    <source>
        <dbReference type="Proteomes" id="UP000266841"/>
    </source>
</evidence>
<protein>
    <submittedName>
        <fullName evidence="2">Uncharacterized protein</fullName>
    </submittedName>
</protein>
<gene>
    <name evidence="2" type="ORF">THAOC_04586</name>
</gene>
<dbReference type="Proteomes" id="UP000266841">
    <property type="component" value="Unassembled WGS sequence"/>
</dbReference>
<feature type="non-terminal residue" evidence="2">
    <location>
        <position position="155"/>
    </location>
</feature>
<evidence type="ECO:0000313" key="2">
    <source>
        <dbReference type="EMBL" id="EJK73772.1"/>
    </source>
</evidence>
<feature type="chain" id="PRO_5003841927" evidence="1">
    <location>
        <begin position="26"/>
        <end position="155"/>
    </location>
</feature>
<keyword evidence="1" id="KW-0732">Signal</keyword>
<comment type="caution">
    <text evidence="2">The sequence shown here is derived from an EMBL/GenBank/DDBJ whole genome shotgun (WGS) entry which is preliminary data.</text>
</comment>
<organism evidence="2 3">
    <name type="scientific">Thalassiosira oceanica</name>
    <name type="common">Marine diatom</name>
    <dbReference type="NCBI Taxonomy" id="159749"/>
    <lineage>
        <taxon>Eukaryota</taxon>
        <taxon>Sar</taxon>
        <taxon>Stramenopiles</taxon>
        <taxon>Ochrophyta</taxon>
        <taxon>Bacillariophyta</taxon>
        <taxon>Coscinodiscophyceae</taxon>
        <taxon>Thalassiosirophycidae</taxon>
        <taxon>Thalassiosirales</taxon>
        <taxon>Thalassiosiraceae</taxon>
        <taxon>Thalassiosira</taxon>
    </lineage>
</organism>
<dbReference type="EMBL" id="AGNL01004226">
    <property type="protein sequence ID" value="EJK73772.1"/>
    <property type="molecule type" value="Genomic_DNA"/>
</dbReference>
<feature type="signal peptide" evidence="1">
    <location>
        <begin position="1"/>
        <end position="25"/>
    </location>
</feature>
<sequence>MGIPRPRRRGVTIAAAATTLLLCEAAAFAPRSNRRRHSSLPTNDGVCDSPGCAVWDNTARIRRNERRITTMAPRALPASGISECIACGEAFFRHSAAEGGGSLLLASSSNAATFAARIEESAPLLSKLLHVPTLWSVLAMSSIVTLLVAWEEAVE</sequence>
<reference evidence="2 3" key="1">
    <citation type="journal article" date="2012" name="Genome Biol.">
        <title>Genome and low-iron response of an oceanic diatom adapted to chronic iron limitation.</title>
        <authorList>
            <person name="Lommer M."/>
            <person name="Specht M."/>
            <person name="Roy A.S."/>
            <person name="Kraemer L."/>
            <person name="Andreson R."/>
            <person name="Gutowska M.A."/>
            <person name="Wolf J."/>
            <person name="Bergner S.V."/>
            <person name="Schilhabel M.B."/>
            <person name="Klostermeier U.C."/>
            <person name="Beiko R.G."/>
            <person name="Rosenstiel P."/>
            <person name="Hippler M."/>
            <person name="Laroche J."/>
        </authorList>
    </citation>
    <scope>NUCLEOTIDE SEQUENCE [LARGE SCALE GENOMIC DNA]</scope>
    <source>
        <strain evidence="2 3">CCMP1005</strain>
    </source>
</reference>
<name>K0TNS9_THAOC</name>
<dbReference type="AlphaFoldDB" id="K0TNS9"/>
<evidence type="ECO:0000256" key="1">
    <source>
        <dbReference type="SAM" id="SignalP"/>
    </source>
</evidence>
<keyword evidence="3" id="KW-1185">Reference proteome</keyword>
<proteinExistence type="predicted"/>